<gene>
    <name evidence="6" type="ORF">S01H1_72792</name>
</gene>
<organism evidence="6">
    <name type="scientific">marine sediment metagenome</name>
    <dbReference type="NCBI Taxonomy" id="412755"/>
    <lineage>
        <taxon>unclassified sequences</taxon>
        <taxon>metagenomes</taxon>
        <taxon>ecological metagenomes</taxon>
    </lineage>
</organism>
<dbReference type="GO" id="GO:0022627">
    <property type="term" value="C:cytosolic small ribosomal subunit"/>
    <property type="evidence" value="ECO:0007669"/>
    <property type="project" value="TreeGrafter"/>
</dbReference>
<evidence type="ECO:0000256" key="4">
    <source>
        <dbReference type="ARBA" id="ARBA00022980"/>
    </source>
</evidence>
<comment type="caution">
    <text evidence="6">The sequence shown here is derived from an EMBL/GenBank/DDBJ whole genome shotgun (WGS) entry which is preliminary data.</text>
</comment>
<dbReference type="InterPro" id="IPR019978">
    <property type="entry name" value="Ribosomal_uS17_archaeal"/>
</dbReference>
<accession>X0YN15</accession>
<dbReference type="GO" id="GO:0003735">
    <property type="term" value="F:structural constituent of ribosome"/>
    <property type="evidence" value="ECO:0007669"/>
    <property type="project" value="InterPro"/>
</dbReference>
<keyword evidence="4" id="KW-0689">Ribosomal protein</keyword>
<evidence type="ECO:0000256" key="3">
    <source>
        <dbReference type="ARBA" id="ARBA00022884"/>
    </source>
</evidence>
<keyword evidence="2" id="KW-0699">rRNA-binding</keyword>
<dbReference type="SUPFAM" id="SSF50249">
    <property type="entry name" value="Nucleic acid-binding proteins"/>
    <property type="match status" value="1"/>
</dbReference>
<dbReference type="PANTHER" id="PTHR10744:SF9">
    <property type="entry name" value="40S RIBOSOMAL PROTEIN S11-RELATED"/>
    <property type="match status" value="1"/>
</dbReference>
<dbReference type="HAMAP" id="MF_01345_A">
    <property type="entry name" value="Ribosomal_uS17_A"/>
    <property type="match status" value="1"/>
</dbReference>
<dbReference type="NCBIfam" id="NF006345">
    <property type="entry name" value="PRK08572.1"/>
    <property type="match status" value="1"/>
</dbReference>
<keyword evidence="5" id="KW-0687">Ribonucleoprotein</keyword>
<reference evidence="6" key="1">
    <citation type="journal article" date="2014" name="Front. Microbiol.">
        <title>High frequency of phylogenetically diverse reductive dehalogenase-homologous genes in deep subseafloor sedimentary metagenomes.</title>
        <authorList>
            <person name="Kawai M."/>
            <person name="Futagami T."/>
            <person name="Toyoda A."/>
            <person name="Takaki Y."/>
            <person name="Nishi S."/>
            <person name="Hori S."/>
            <person name="Arai W."/>
            <person name="Tsubouchi T."/>
            <person name="Morono Y."/>
            <person name="Uchiyama I."/>
            <person name="Ito T."/>
            <person name="Fujiyama A."/>
            <person name="Inagaki F."/>
            <person name="Takami H."/>
        </authorList>
    </citation>
    <scope>NUCLEOTIDE SEQUENCE</scope>
    <source>
        <strain evidence="6">Expedition CK06-06</strain>
    </source>
</reference>
<comment type="similarity">
    <text evidence="1">Belongs to the universal ribosomal protein uS17 family.</text>
</comment>
<dbReference type="InterPro" id="IPR012340">
    <property type="entry name" value="NA-bd_OB-fold"/>
</dbReference>
<keyword evidence="3" id="KW-0694">RNA-binding</keyword>
<evidence type="ECO:0000256" key="1">
    <source>
        <dbReference type="ARBA" id="ARBA00010254"/>
    </source>
</evidence>
<dbReference type="EMBL" id="BARS01048587">
    <property type="protein sequence ID" value="GAG38096.1"/>
    <property type="molecule type" value="Genomic_DNA"/>
</dbReference>
<dbReference type="NCBIfam" id="TIGR03630">
    <property type="entry name" value="uS17_arch"/>
    <property type="match status" value="1"/>
</dbReference>
<dbReference type="InterPro" id="IPR000266">
    <property type="entry name" value="Ribosomal_uS17"/>
</dbReference>
<dbReference type="GO" id="GO:0006412">
    <property type="term" value="P:translation"/>
    <property type="evidence" value="ECO:0007669"/>
    <property type="project" value="InterPro"/>
</dbReference>
<sequence>MVKKNIGLDVKVPEGKCEDKNCVFHGNLSIRGRQFIGEVKKVGSPKSVTVEWQRLFFIPKYQRYEKRKTKLNVHNPQCINAKEGDKVLIAECRKISKTKGFIIVGRIES</sequence>
<proteinExistence type="inferred from homology"/>
<dbReference type="PRINTS" id="PR00973">
    <property type="entry name" value="RIBOSOMALS17"/>
</dbReference>
<evidence type="ECO:0000313" key="6">
    <source>
        <dbReference type="EMBL" id="GAG38096.1"/>
    </source>
</evidence>
<evidence type="ECO:0000256" key="5">
    <source>
        <dbReference type="ARBA" id="ARBA00023274"/>
    </source>
</evidence>
<dbReference type="PANTHER" id="PTHR10744">
    <property type="entry name" value="40S RIBOSOMAL PROTEIN S11 FAMILY MEMBER"/>
    <property type="match status" value="1"/>
</dbReference>
<evidence type="ECO:0008006" key="7">
    <source>
        <dbReference type="Google" id="ProtNLM"/>
    </source>
</evidence>
<protein>
    <recommendedName>
        <fullName evidence="7">30S ribosomal protein S17</fullName>
    </recommendedName>
</protein>
<dbReference type="Gene3D" id="2.40.50.1000">
    <property type="match status" value="1"/>
</dbReference>
<dbReference type="CDD" id="cd00364">
    <property type="entry name" value="Ribosomal_uS17"/>
    <property type="match status" value="1"/>
</dbReference>
<dbReference type="AlphaFoldDB" id="X0YN15"/>
<name>X0YN15_9ZZZZ</name>
<dbReference type="Pfam" id="PF00366">
    <property type="entry name" value="Ribosomal_S17"/>
    <property type="match status" value="1"/>
</dbReference>
<evidence type="ECO:0000256" key="2">
    <source>
        <dbReference type="ARBA" id="ARBA00022730"/>
    </source>
</evidence>
<dbReference type="InterPro" id="IPR028333">
    <property type="entry name" value="Ribosomal_uS17_arc/euk"/>
</dbReference>
<dbReference type="GO" id="GO:0019843">
    <property type="term" value="F:rRNA binding"/>
    <property type="evidence" value="ECO:0007669"/>
    <property type="project" value="UniProtKB-KW"/>
</dbReference>